<dbReference type="Pfam" id="PF25591">
    <property type="entry name" value="LRV_2"/>
    <property type="match status" value="1"/>
</dbReference>
<sequence>MQSSDRNAAAAALADPSPAPERLAEIAAQCPELRPQVSDHPNIYPGLLERMGEAVGEKPQPEVPQQHVLTAATIQLSAA</sequence>
<dbReference type="RefSeq" id="WP_208044834.1">
    <property type="nucleotide sequence ID" value="NZ_JAGDYL010000004.1"/>
</dbReference>
<feature type="region of interest" description="Disordered" evidence="1">
    <location>
        <begin position="1"/>
        <end position="20"/>
    </location>
</feature>
<proteinExistence type="predicted"/>
<accession>A0A939LZJ5</accession>
<gene>
    <name evidence="3" type="ORF">J4H91_03315</name>
</gene>
<name>A0A939LZJ5_9MICO</name>
<dbReference type="Proteomes" id="UP000664398">
    <property type="component" value="Unassembled WGS sequence"/>
</dbReference>
<dbReference type="AlphaFoldDB" id="A0A939LZJ5"/>
<reference evidence="3" key="1">
    <citation type="submission" date="2021-03" db="EMBL/GenBank/DDBJ databases">
        <title>Leucobacter chromiisoli sp. nov., isolated from chromium-containing soil of chemical plant.</title>
        <authorList>
            <person name="Xu Z."/>
        </authorList>
    </citation>
    <scope>NUCLEOTIDE SEQUENCE</scope>
    <source>
        <strain evidence="3">A2</strain>
    </source>
</reference>
<evidence type="ECO:0000256" key="1">
    <source>
        <dbReference type="SAM" id="MobiDB-lite"/>
    </source>
</evidence>
<evidence type="ECO:0000259" key="2">
    <source>
        <dbReference type="Pfam" id="PF25591"/>
    </source>
</evidence>
<organism evidence="3 4">
    <name type="scientific">Leucobacter ruminantium</name>
    <dbReference type="NCBI Taxonomy" id="1289170"/>
    <lineage>
        <taxon>Bacteria</taxon>
        <taxon>Bacillati</taxon>
        <taxon>Actinomycetota</taxon>
        <taxon>Actinomycetes</taxon>
        <taxon>Micrococcales</taxon>
        <taxon>Microbacteriaceae</taxon>
        <taxon>Leucobacter</taxon>
    </lineage>
</organism>
<dbReference type="EMBL" id="JAGDYL010000004">
    <property type="protein sequence ID" value="MBO1804345.1"/>
    <property type="molecule type" value="Genomic_DNA"/>
</dbReference>
<keyword evidence="4" id="KW-1185">Reference proteome</keyword>
<comment type="caution">
    <text evidence="3">The sequence shown here is derived from an EMBL/GenBank/DDBJ whole genome shotgun (WGS) entry which is preliminary data.</text>
</comment>
<evidence type="ECO:0000313" key="4">
    <source>
        <dbReference type="Proteomes" id="UP000664398"/>
    </source>
</evidence>
<dbReference type="InterPro" id="IPR057893">
    <property type="entry name" value="LRV_2"/>
</dbReference>
<evidence type="ECO:0000313" key="3">
    <source>
        <dbReference type="EMBL" id="MBO1804345.1"/>
    </source>
</evidence>
<feature type="domain" description="Leucine rich repeat variant" evidence="2">
    <location>
        <begin position="8"/>
        <end position="61"/>
    </location>
</feature>
<protein>
    <recommendedName>
        <fullName evidence="2">Leucine rich repeat variant domain-containing protein</fullName>
    </recommendedName>
</protein>